<organism evidence="1 2">
    <name type="scientific">Bauhinia variegata</name>
    <name type="common">Purple orchid tree</name>
    <name type="synonym">Phanera variegata</name>
    <dbReference type="NCBI Taxonomy" id="167791"/>
    <lineage>
        <taxon>Eukaryota</taxon>
        <taxon>Viridiplantae</taxon>
        <taxon>Streptophyta</taxon>
        <taxon>Embryophyta</taxon>
        <taxon>Tracheophyta</taxon>
        <taxon>Spermatophyta</taxon>
        <taxon>Magnoliopsida</taxon>
        <taxon>eudicotyledons</taxon>
        <taxon>Gunneridae</taxon>
        <taxon>Pentapetalae</taxon>
        <taxon>rosids</taxon>
        <taxon>fabids</taxon>
        <taxon>Fabales</taxon>
        <taxon>Fabaceae</taxon>
        <taxon>Cercidoideae</taxon>
        <taxon>Cercideae</taxon>
        <taxon>Bauhiniinae</taxon>
        <taxon>Bauhinia</taxon>
    </lineage>
</organism>
<evidence type="ECO:0000313" key="2">
    <source>
        <dbReference type="Proteomes" id="UP000828941"/>
    </source>
</evidence>
<name>A0ACB9PTY0_BAUVA</name>
<sequence>MKLGNLILPAEVDLSLPTLQVHHHHGLWGDDADEFKPERFSEGVSKATKGQVSFFPFGGGPRICIGQNFSMLEAKMAVALILKRFSFELSSTYAHAPYVVLTLQPHYGAQPSAIPATQNKIRWGELEEDDGEGLDFLLPPRQVIGPDENGINKVIEYKFDEDGNKVKITTTTRTRKLANARLSKRALERRSWAMFDDAVHEDVGSRLTMVSTKEILLERPRAPGSKA</sequence>
<protein>
    <submittedName>
        <fullName evidence="1">Uncharacterized protein</fullName>
    </submittedName>
</protein>
<dbReference type="Proteomes" id="UP000828941">
    <property type="component" value="Chromosome 3"/>
</dbReference>
<keyword evidence="2" id="KW-1185">Reference proteome</keyword>
<dbReference type="EMBL" id="CM039428">
    <property type="protein sequence ID" value="KAI4351459.1"/>
    <property type="molecule type" value="Genomic_DNA"/>
</dbReference>
<accession>A0ACB9PTY0</accession>
<gene>
    <name evidence="1" type="ORF">L6164_005828</name>
</gene>
<comment type="caution">
    <text evidence="1">The sequence shown here is derived from an EMBL/GenBank/DDBJ whole genome shotgun (WGS) entry which is preliminary data.</text>
</comment>
<reference evidence="1 2" key="1">
    <citation type="journal article" date="2022" name="DNA Res.">
        <title>Chromosomal-level genome assembly of the orchid tree Bauhinia variegata (Leguminosae; Cercidoideae) supports the allotetraploid origin hypothesis of Bauhinia.</title>
        <authorList>
            <person name="Zhong Y."/>
            <person name="Chen Y."/>
            <person name="Zheng D."/>
            <person name="Pang J."/>
            <person name="Liu Y."/>
            <person name="Luo S."/>
            <person name="Meng S."/>
            <person name="Qian L."/>
            <person name="Wei D."/>
            <person name="Dai S."/>
            <person name="Zhou R."/>
        </authorList>
    </citation>
    <scope>NUCLEOTIDE SEQUENCE [LARGE SCALE GENOMIC DNA]</scope>
    <source>
        <strain evidence="1">BV-YZ2020</strain>
    </source>
</reference>
<evidence type="ECO:0000313" key="1">
    <source>
        <dbReference type="EMBL" id="KAI4351459.1"/>
    </source>
</evidence>
<proteinExistence type="predicted"/>